<dbReference type="InterPro" id="IPR013217">
    <property type="entry name" value="Methyltransf_12"/>
</dbReference>
<proteinExistence type="predicted"/>
<accession>A0A9N9LAJ5</accession>
<organism evidence="2 3">
    <name type="scientific">Hymenoscyphus fraxineus</name>
    <dbReference type="NCBI Taxonomy" id="746836"/>
    <lineage>
        <taxon>Eukaryota</taxon>
        <taxon>Fungi</taxon>
        <taxon>Dikarya</taxon>
        <taxon>Ascomycota</taxon>
        <taxon>Pezizomycotina</taxon>
        <taxon>Leotiomycetes</taxon>
        <taxon>Helotiales</taxon>
        <taxon>Helotiaceae</taxon>
        <taxon>Hymenoscyphus</taxon>
    </lineage>
</organism>
<evidence type="ECO:0000259" key="1">
    <source>
        <dbReference type="Pfam" id="PF08242"/>
    </source>
</evidence>
<dbReference type="EMBL" id="CAJVRL010000112">
    <property type="protein sequence ID" value="CAG8961531.1"/>
    <property type="molecule type" value="Genomic_DNA"/>
</dbReference>
<dbReference type="AlphaFoldDB" id="A0A9N9LAJ5"/>
<dbReference type="Gene3D" id="3.40.50.150">
    <property type="entry name" value="Vaccinia Virus protein VP39"/>
    <property type="match status" value="1"/>
</dbReference>
<protein>
    <recommendedName>
        <fullName evidence="1">Methyltransferase type 12 domain-containing protein</fullName>
    </recommendedName>
</protein>
<sequence length="278" mass="31407">MPISDFGRHSESGARIYLQHWIIWEQIGFLLDPKIPVQGDSLKIADLACGTGIWLVDLAKRLPPTSQLDGFDISSAHFPSKHELPPQVTLSELDSFAAVPANLVGKYDIVHCRGFSLYVADGDPGPLIENIKTMLKPGGYIQWEELDIEGMYVRSDKGPDAYPFCNKYIERGLSWMASQNINASWVSKLSTSLSQHDFSILKSEREPFKESLARPWTTMQLLATKDFIENDIIPTCQDHEDGLSPTEWREVLQKMPEECQVGARVLLDFLWVVGRKEE</sequence>
<dbReference type="PANTHER" id="PTHR43591">
    <property type="entry name" value="METHYLTRANSFERASE"/>
    <property type="match status" value="1"/>
</dbReference>
<comment type="caution">
    <text evidence="2">The sequence shown here is derived from an EMBL/GenBank/DDBJ whole genome shotgun (WGS) entry which is preliminary data.</text>
</comment>
<dbReference type="OrthoDB" id="417697at2759"/>
<dbReference type="Proteomes" id="UP000696280">
    <property type="component" value="Unassembled WGS sequence"/>
</dbReference>
<dbReference type="PANTHER" id="PTHR43591:SF96">
    <property type="entry name" value="PUTATIVE-RELATED"/>
    <property type="match status" value="1"/>
</dbReference>
<reference evidence="2" key="1">
    <citation type="submission" date="2021-07" db="EMBL/GenBank/DDBJ databases">
        <authorList>
            <person name="Durling M."/>
        </authorList>
    </citation>
    <scope>NUCLEOTIDE SEQUENCE</scope>
</reference>
<name>A0A9N9LAJ5_9HELO</name>
<gene>
    <name evidence="2" type="ORF">HYFRA_00013949</name>
</gene>
<dbReference type="InterPro" id="IPR029063">
    <property type="entry name" value="SAM-dependent_MTases_sf"/>
</dbReference>
<keyword evidence="3" id="KW-1185">Reference proteome</keyword>
<evidence type="ECO:0000313" key="3">
    <source>
        <dbReference type="Proteomes" id="UP000696280"/>
    </source>
</evidence>
<feature type="domain" description="Methyltransferase type 12" evidence="1">
    <location>
        <begin position="46"/>
        <end position="141"/>
    </location>
</feature>
<dbReference type="Pfam" id="PF08242">
    <property type="entry name" value="Methyltransf_12"/>
    <property type="match status" value="1"/>
</dbReference>
<evidence type="ECO:0000313" key="2">
    <source>
        <dbReference type="EMBL" id="CAG8961531.1"/>
    </source>
</evidence>
<dbReference type="SUPFAM" id="SSF53335">
    <property type="entry name" value="S-adenosyl-L-methionine-dependent methyltransferases"/>
    <property type="match status" value="1"/>
</dbReference>
<dbReference type="CDD" id="cd02440">
    <property type="entry name" value="AdoMet_MTases"/>
    <property type="match status" value="1"/>
</dbReference>